<dbReference type="Proteomes" id="UP000197138">
    <property type="component" value="Unassembled WGS sequence"/>
</dbReference>
<evidence type="ECO:0000313" key="3">
    <source>
        <dbReference type="Proteomes" id="UP000197138"/>
    </source>
</evidence>
<protein>
    <submittedName>
        <fullName evidence="2">Uncharacterized protein</fullName>
    </submittedName>
</protein>
<name>A0A218XE55_PUNGR</name>
<proteinExistence type="predicted"/>
<evidence type="ECO:0000256" key="1">
    <source>
        <dbReference type="SAM" id="MobiDB-lite"/>
    </source>
</evidence>
<accession>A0A218XE55</accession>
<feature type="region of interest" description="Disordered" evidence="1">
    <location>
        <begin position="1"/>
        <end position="21"/>
    </location>
</feature>
<sequence length="163" mass="18706">MIRTHLSCKETESDDKRGNVTKHREGVSMTIPTLIRKFPSLNDGGTTRLISMLINWQWSGHHRGTFPPTYHYLLIAKDFECNKGRSSVKDRKRAILPREIFCQWSATGYDTDQSFTATRSFRNGATLTKNQSTSNGSIFILDDSIYLQMLKEEENDMVFDCCV</sequence>
<dbReference type="AlphaFoldDB" id="A0A218XE55"/>
<gene>
    <name evidence="2" type="ORF">CDL15_Pgr005386</name>
</gene>
<dbReference type="EMBL" id="MTKT01001941">
    <property type="protein sequence ID" value="OWM82986.1"/>
    <property type="molecule type" value="Genomic_DNA"/>
</dbReference>
<feature type="compositionally biased region" description="Basic and acidic residues" evidence="1">
    <location>
        <begin position="7"/>
        <end position="21"/>
    </location>
</feature>
<organism evidence="2 3">
    <name type="scientific">Punica granatum</name>
    <name type="common">Pomegranate</name>
    <dbReference type="NCBI Taxonomy" id="22663"/>
    <lineage>
        <taxon>Eukaryota</taxon>
        <taxon>Viridiplantae</taxon>
        <taxon>Streptophyta</taxon>
        <taxon>Embryophyta</taxon>
        <taxon>Tracheophyta</taxon>
        <taxon>Spermatophyta</taxon>
        <taxon>Magnoliopsida</taxon>
        <taxon>eudicotyledons</taxon>
        <taxon>Gunneridae</taxon>
        <taxon>Pentapetalae</taxon>
        <taxon>rosids</taxon>
        <taxon>malvids</taxon>
        <taxon>Myrtales</taxon>
        <taxon>Lythraceae</taxon>
        <taxon>Punica</taxon>
    </lineage>
</organism>
<comment type="caution">
    <text evidence="2">The sequence shown here is derived from an EMBL/GenBank/DDBJ whole genome shotgun (WGS) entry which is preliminary data.</text>
</comment>
<reference evidence="3" key="1">
    <citation type="journal article" date="2017" name="Plant J.">
        <title>The pomegranate (Punica granatum L.) genome and the genomics of punicalagin biosynthesis.</title>
        <authorList>
            <person name="Qin G."/>
            <person name="Xu C."/>
            <person name="Ming R."/>
            <person name="Tang H."/>
            <person name="Guyot R."/>
            <person name="Kramer E.M."/>
            <person name="Hu Y."/>
            <person name="Yi X."/>
            <person name="Qi Y."/>
            <person name="Xu X."/>
            <person name="Gao Z."/>
            <person name="Pan H."/>
            <person name="Jian J."/>
            <person name="Tian Y."/>
            <person name="Yue Z."/>
            <person name="Xu Y."/>
        </authorList>
    </citation>
    <scope>NUCLEOTIDE SEQUENCE [LARGE SCALE GENOMIC DNA]</scope>
    <source>
        <strain evidence="3">cv. Dabenzi</strain>
    </source>
</reference>
<evidence type="ECO:0000313" key="2">
    <source>
        <dbReference type="EMBL" id="OWM82986.1"/>
    </source>
</evidence>